<dbReference type="STRING" id="50990.A0A4Y7PQR8"/>
<evidence type="ECO:0000313" key="2">
    <source>
        <dbReference type="Proteomes" id="UP000294933"/>
    </source>
</evidence>
<proteinExistence type="predicted"/>
<evidence type="ECO:0000313" key="1">
    <source>
        <dbReference type="EMBL" id="TDL17787.1"/>
    </source>
</evidence>
<name>A0A4Y7PQR8_9AGAM</name>
<dbReference type="EMBL" id="ML170216">
    <property type="protein sequence ID" value="TDL17787.1"/>
    <property type="molecule type" value="Genomic_DNA"/>
</dbReference>
<dbReference type="Proteomes" id="UP000294933">
    <property type="component" value="Unassembled WGS sequence"/>
</dbReference>
<keyword evidence="2" id="KW-1185">Reference proteome</keyword>
<organism evidence="1 2">
    <name type="scientific">Rickenella mellea</name>
    <dbReference type="NCBI Taxonomy" id="50990"/>
    <lineage>
        <taxon>Eukaryota</taxon>
        <taxon>Fungi</taxon>
        <taxon>Dikarya</taxon>
        <taxon>Basidiomycota</taxon>
        <taxon>Agaricomycotina</taxon>
        <taxon>Agaricomycetes</taxon>
        <taxon>Hymenochaetales</taxon>
        <taxon>Rickenellaceae</taxon>
        <taxon>Rickenella</taxon>
    </lineage>
</organism>
<gene>
    <name evidence="1" type="ORF">BD410DRAFT_807037</name>
</gene>
<reference evidence="1 2" key="1">
    <citation type="submission" date="2018-06" db="EMBL/GenBank/DDBJ databases">
        <title>A transcriptomic atlas of mushroom development highlights an independent origin of complex multicellularity.</title>
        <authorList>
            <consortium name="DOE Joint Genome Institute"/>
            <person name="Krizsan K."/>
            <person name="Almasi E."/>
            <person name="Merenyi Z."/>
            <person name="Sahu N."/>
            <person name="Viragh M."/>
            <person name="Koszo T."/>
            <person name="Mondo S."/>
            <person name="Kiss B."/>
            <person name="Balint B."/>
            <person name="Kues U."/>
            <person name="Barry K."/>
            <person name="Hegedus J.C."/>
            <person name="Henrissat B."/>
            <person name="Johnson J."/>
            <person name="Lipzen A."/>
            <person name="Ohm R."/>
            <person name="Nagy I."/>
            <person name="Pangilinan J."/>
            <person name="Yan J."/>
            <person name="Xiong Y."/>
            <person name="Grigoriev I.V."/>
            <person name="Hibbett D.S."/>
            <person name="Nagy L.G."/>
        </authorList>
    </citation>
    <scope>NUCLEOTIDE SEQUENCE [LARGE SCALE GENOMIC DNA]</scope>
    <source>
        <strain evidence="1 2">SZMC22713</strain>
    </source>
</reference>
<dbReference type="AlphaFoldDB" id="A0A4Y7PQR8"/>
<dbReference type="OrthoDB" id="2656072at2759"/>
<accession>A0A4Y7PQR8</accession>
<dbReference type="VEuPathDB" id="FungiDB:BD410DRAFT_807037"/>
<sequence>MSRFRTFTILLDHPYPRDAPSPLSNQQWRTALAIPSNDFVIGSPIGSANRRRHCWKTNHHVLTPRRRHHFLSNFFLSDIRSINPMASRSIRTAHAGLSTSIKKHSFRGRSRHVHVLQAGSQEERRRIAQEDRAAAIQGMSEADREVVAQTDVDDALPSAGTVEYEAAFNTIPPGDEAYDLSHEGGEHEVFEGFAEDLSRWTGYRRVDHRDRRDRVEIRTKQWNDQMELLVDAYLMYSMHYNEDGGVDIPQTAEQPEASDCFEIEVLFCNGVLTSHEQTDRKKKMFVTLPSDIFANVTLLRNGYLGAAPLQPSVAITIRSLALYRQAHRVCPRFSIQAEVRKLCHIHRVRRHSGQTINVIDLVFMTIGVITHRPSNIYIW</sequence>
<protein>
    <submittedName>
        <fullName evidence="1">Uncharacterized protein</fullName>
    </submittedName>
</protein>